<protein>
    <submittedName>
        <fullName evidence="7">Arabinose efflux permease family protein</fullName>
    </submittedName>
</protein>
<dbReference type="InterPro" id="IPR020846">
    <property type="entry name" value="MFS_dom"/>
</dbReference>
<evidence type="ECO:0000256" key="4">
    <source>
        <dbReference type="ARBA" id="ARBA00023136"/>
    </source>
</evidence>
<dbReference type="Gene3D" id="1.20.1250.20">
    <property type="entry name" value="MFS general substrate transporter like domains"/>
    <property type="match status" value="1"/>
</dbReference>
<dbReference type="SUPFAM" id="SSF103473">
    <property type="entry name" value="MFS general substrate transporter"/>
    <property type="match status" value="1"/>
</dbReference>
<feature type="transmembrane region" description="Helical" evidence="5">
    <location>
        <begin position="191"/>
        <end position="210"/>
    </location>
</feature>
<dbReference type="InterPro" id="IPR036259">
    <property type="entry name" value="MFS_trans_sf"/>
</dbReference>
<feature type="transmembrane region" description="Helical" evidence="5">
    <location>
        <begin position="363"/>
        <end position="380"/>
    </location>
</feature>
<dbReference type="Proteomes" id="UP000003980">
    <property type="component" value="Unassembled WGS sequence"/>
</dbReference>
<keyword evidence="4 5" id="KW-0472">Membrane</keyword>
<reference evidence="7 8" key="1">
    <citation type="submission" date="2012-01" db="EMBL/GenBank/DDBJ databases">
        <title>Improved High-Quality Draft sequence of Metallosphaera yellowstonensis MK1.</title>
        <authorList>
            <consortium name="US DOE Joint Genome Institute"/>
            <person name="Lucas S."/>
            <person name="Han J."/>
            <person name="Cheng J.-F."/>
            <person name="Goodwin L."/>
            <person name="Pitluck S."/>
            <person name="Peters L."/>
            <person name="Teshima H."/>
            <person name="Detter J.C."/>
            <person name="Han C."/>
            <person name="Tapia R."/>
            <person name="Land M."/>
            <person name="Hauser L."/>
            <person name="Kyrpides N."/>
            <person name="Kozubal M."/>
            <person name="Macur R.E."/>
            <person name="Jay Z."/>
            <person name="Inskeep W."/>
            <person name="Woyke T."/>
        </authorList>
    </citation>
    <scope>NUCLEOTIDE SEQUENCE [LARGE SCALE GENOMIC DNA]</scope>
    <source>
        <strain evidence="7 8">MK1</strain>
    </source>
</reference>
<dbReference type="GO" id="GO:0005886">
    <property type="term" value="C:plasma membrane"/>
    <property type="evidence" value="ECO:0007669"/>
    <property type="project" value="TreeGrafter"/>
</dbReference>
<evidence type="ECO:0000256" key="3">
    <source>
        <dbReference type="ARBA" id="ARBA00022989"/>
    </source>
</evidence>
<feature type="transmembrane region" description="Helical" evidence="5">
    <location>
        <begin position="401"/>
        <end position="422"/>
    </location>
</feature>
<feature type="transmembrane region" description="Helical" evidence="5">
    <location>
        <begin position="67"/>
        <end position="89"/>
    </location>
</feature>
<evidence type="ECO:0000256" key="2">
    <source>
        <dbReference type="ARBA" id="ARBA00022692"/>
    </source>
</evidence>
<feature type="domain" description="Major facilitator superfamily (MFS) profile" evidence="6">
    <location>
        <begin position="35"/>
        <end position="457"/>
    </location>
</feature>
<feature type="transmembrane region" description="Helical" evidence="5">
    <location>
        <begin position="428"/>
        <end position="451"/>
    </location>
</feature>
<name>H2C1U6_9CREN</name>
<dbReference type="PANTHER" id="PTHR23508">
    <property type="entry name" value="CARBOXYLIC ACID TRANSPORTER PROTEIN HOMOLOG"/>
    <property type="match status" value="1"/>
</dbReference>
<keyword evidence="2 5" id="KW-0812">Transmembrane</keyword>
<dbReference type="InterPro" id="IPR005829">
    <property type="entry name" value="Sugar_transporter_CS"/>
</dbReference>
<gene>
    <name evidence="7" type="ORF">MetMK1DRAFT_00007190</name>
</gene>
<feature type="transmembrane region" description="Helical" evidence="5">
    <location>
        <begin position="33"/>
        <end position="61"/>
    </location>
</feature>
<keyword evidence="3 5" id="KW-1133">Transmembrane helix</keyword>
<dbReference type="AlphaFoldDB" id="H2C1U6"/>
<sequence length="474" mass="52247">MGRSLMENKDVRGKSVGKNFEEMGLRELPRYWWYAWFTASMGQFVDAYDTLIIGAALLYLIPIMSLTAVQTGLLAASAFIGVAIGAPVFGRFADRVGRRFLYIFDLVFLVVFGLLSGLVVNFIQLFITRLLVGIGVGGDYALSPTLVAEYAPAKRRGFALASMNSFWGIGSVVGFLTAYGLAVSLGSNPDLAWRVMLASEAIWGLVVILLRSKILESPRWAAIRAQLGEKKREDESLDVVEKLSGSRDSTISTGAAKKPSIRDLFTGKMWLVTLFIWVWWPIFDIAAYGSNLYTPYITAGLGLTTKADAFLASALYWVIALFGYYTAAFYYDRIGRRIMVIAGSLVMGIDMLVGWAIYDIMKVFPFLAVMALFSIYYYFMNFGPGPYTVTFAELWPTRIRGTGVGLAATFSRIGAAASAFVIPSIIKAIGFGGAFLLLGGTILFVALWSYFLMPETARLTQDQIEDKLPKGQFK</sequence>
<dbReference type="PANTHER" id="PTHR23508:SF10">
    <property type="entry name" value="CARBOXYLIC ACID TRANSPORTER PROTEIN HOMOLOG"/>
    <property type="match status" value="1"/>
</dbReference>
<dbReference type="InterPro" id="IPR005828">
    <property type="entry name" value="MFS_sugar_transport-like"/>
</dbReference>
<organism evidence="7 8">
    <name type="scientific">Metallosphaera yellowstonensis MK1</name>
    <dbReference type="NCBI Taxonomy" id="671065"/>
    <lineage>
        <taxon>Archaea</taxon>
        <taxon>Thermoproteota</taxon>
        <taxon>Thermoprotei</taxon>
        <taxon>Sulfolobales</taxon>
        <taxon>Sulfolobaceae</taxon>
        <taxon>Metallosphaera</taxon>
    </lineage>
</organism>
<evidence type="ECO:0000259" key="6">
    <source>
        <dbReference type="PROSITE" id="PS50850"/>
    </source>
</evidence>
<feature type="transmembrane region" description="Helical" evidence="5">
    <location>
        <begin position="130"/>
        <end position="153"/>
    </location>
</feature>
<feature type="transmembrane region" description="Helical" evidence="5">
    <location>
        <begin position="338"/>
        <end position="357"/>
    </location>
</feature>
<feature type="transmembrane region" description="Helical" evidence="5">
    <location>
        <begin position="165"/>
        <end position="185"/>
    </location>
</feature>
<accession>H2C1U6</accession>
<evidence type="ECO:0000313" key="7">
    <source>
        <dbReference type="EMBL" id="EHP70217.1"/>
    </source>
</evidence>
<proteinExistence type="predicted"/>
<dbReference type="Pfam" id="PF00083">
    <property type="entry name" value="Sugar_tr"/>
    <property type="match status" value="1"/>
</dbReference>
<dbReference type="HOGENOM" id="CLU_001265_46_6_2"/>
<dbReference type="PROSITE" id="PS50850">
    <property type="entry name" value="MFS"/>
    <property type="match status" value="1"/>
</dbReference>
<dbReference type="eggNOG" id="arCOG02682">
    <property type="taxonomic scope" value="Archaea"/>
</dbReference>
<dbReference type="GO" id="GO:0046943">
    <property type="term" value="F:carboxylic acid transmembrane transporter activity"/>
    <property type="evidence" value="ECO:0007669"/>
    <property type="project" value="TreeGrafter"/>
</dbReference>
<evidence type="ECO:0000256" key="5">
    <source>
        <dbReference type="SAM" id="Phobius"/>
    </source>
</evidence>
<dbReference type="EMBL" id="JH597761">
    <property type="protein sequence ID" value="EHP70217.1"/>
    <property type="molecule type" value="Genomic_DNA"/>
</dbReference>
<dbReference type="PROSITE" id="PS00217">
    <property type="entry name" value="SUGAR_TRANSPORT_2"/>
    <property type="match status" value="1"/>
</dbReference>
<feature type="transmembrane region" description="Helical" evidence="5">
    <location>
        <begin position="269"/>
        <end position="289"/>
    </location>
</feature>
<dbReference type="STRING" id="671065.MetMK1DRAFT_00007190"/>
<feature type="transmembrane region" description="Helical" evidence="5">
    <location>
        <begin position="101"/>
        <end position="124"/>
    </location>
</feature>
<evidence type="ECO:0000313" key="8">
    <source>
        <dbReference type="Proteomes" id="UP000003980"/>
    </source>
</evidence>
<comment type="subcellular location">
    <subcellularLocation>
        <location evidence="1">Membrane</location>
        <topology evidence="1">Multi-pass membrane protein</topology>
    </subcellularLocation>
</comment>
<evidence type="ECO:0000256" key="1">
    <source>
        <dbReference type="ARBA" id="ARBA00004141"/>
    </source>
</evidence>
<keyword evidence="8" id="KW-1185">Reference proteome</keyword>
<feature type="transmembrane region" description="Helical" evidence="5">
    <location>
        <begin position="309"/>
        <end position="331"/>
    </location>
</feature>